<keyword evidence="5" id="KW-0539">Nucleus</keyword>
<evidence type="ECO:0000256" key="2">
    <source>
        <dbReference type="ARBA" id="ARBA00008363"/>
    </source>
</evidence>
<keyword evidence="3" id="KW-0677">Repeat</keyword>
<feature type="domain" description="RRM" evidence="7">
    <location>
        <begin position="13"/>
        <end position="91"/>
    </location>
</feature>
<dbReference type="SMART" id="SM00360">
    <property type="entry name" value="RRM"/>
    <property type="match status" value="2"/>
</dbReference>
<name>W6MSZ6_9ASCO</name>
<reference evidence="8" key="2">
    <citation type="submission" date="2014-02" db="EMBL/GenBank/DDBJ databases">
        <title>Complete DNA sequence of /Kuraishia capsulata/ illustrates novel genomic features among budding yeasts (/Saccharomycotina/).</title>
        <authorList>
            <person name="Morales L."/>
            <person name="Noel B."/>
            <person name="Porcel B."/>
            <person name="Marcet-Houben M."/>
            <person name="Hullo M-F."/>
            <person name="Sacerdot C."/>
            <person name="Tekaia F."/>
            <person name="Leh-Louis V."/>
            <person name="Despons L."/>
            <person name="Khanna V."/>
            <person name="Aury J-M."/>
            <person name="Barbe V."/>
            <person name="Couloux A."/>
            <person name="Labadie K."/>
            <person name="Pelletier E."/>
            <person name="Souciet J-L."/>
            <person name="Boekhout T."/>
            <person name="Gabaldon T."/>
            <person name="Wincker P."/>
            <person name="Dujon B."/>
        </authorList>
    </citation>
    <scope>NUCLEOTIDE SEQUENCE</scope>
    <source>
        <strain evidence="8">CBS 1993</strain>
    </source>
</reference>
<protein>
    <recommendedName>
        <fullName evidence="7">RRM domain-containing protein</fullName>
    </recommendedName>
</protein>
<feature type="domain" description="RRM" evidence="7">
    <location>
        <begin position="103"/>
        <end position="181"/>
    </location>
</feature>
<comment type="similarity">
    <text evidence="2">Belongs to the SF3B4 family.</text>
</comment>
<dbReference type="Pfam" id="PF00076">
    <property type="entry name" value="RRM_1"/>
    <property type="match status" value="2"/>
</dbReference>
<evidence type="ECO:0000256" key="6">
    <source>
        <dbReference type="PROSITE-ProRule" id="PRU00176"/>
    </source>
</evidence>
<dbReference type="GO" id="GO:0005730">
    <property type="term" value="C:nucleolus"/>
    <property type="evidence" value="ECO:0007669"/>
    <property type="project" value="TreeGrafter"/>
</dbReference>
<evidence type="ECO:0000259" key="7">
    <source>
        <dbReference type="PROSITE" id="PS50102"/>
    </source>
</evidence>
<evidence type="ECO:0000313" key="8">
    <source>
        <dbReference type="EMBL" id="CDK29946.1"/>
    </source>
</evidence>
<dbReference type="Proteomes" id="UP000019384">
    <property type="component" value="Unassembled WGS sequence"/>
</dbReference>
<dbReference type="SUPFAM" id="SSF54928">
    <property type="entry name" value="RNA-binding domain, RBD"/>
    <property type="match status" value="1"/>
</dbReference>
<comment type="subcellular location">
    <subcellularLocation>
        <location evidence="1">Nucleus</location>
    </subcellularLocation>
</comment>
<gene>
    <name evidence="8" type="ORF">KUCA_T00005940001</name>
</gene>
<dbReference type="EMBL" id="HG793131">
    <property type="protein sequence ID" value="CDK29946.1"/>
    <property type="molecule type" value="Genomic_DNA"/>
</dbReference>
<dbReference type="InterPro" id="IPR035979">
    <property type="entry name" value="RBD_domain_sf"/>
</dbReference>
<evidence type="ECO:0000256" key="1">
    <source>
        <dbReference type="ARBA" id="ARBA00004123"/>
    </source>
</evidence>
<dbReference type="GeneID" id="34523315"/>
<dbReference type="GO" id="GO:0000398">
    <property type="term" value="P:mRNA splicing, via spliceosome"/>
    <property type="evidence" value="ECO:0007669"/>
    <property type="project" value="EnsemblFungi"/>
</dbReference>
<evidence type="ECO:0000313" key="9">
    <source>
        <dbReference type="Proteomes" id="UP000019384"/>
    </source>
</evidence>
<keyword evidence="9" id="KW-1185">Reference proteome</keyword>
<dbReference type="AlphaFoldDB" id="W6MSZ6"/>
<dbReference type="CDD" id="cd12334">
    <property type="entry name" value="RRM1_SF3B4"/>
    <property type="match status" value="1"/>
</dbReference>
<dbReference type="InterPro" id="IPR034158">
    <property type="entry name" value="SF3B4_RRM1"/>
</dbReference>
<accession>W6MSZ6</accession>
<keyword evidence="4 6" id="KW-0694">RNA-binding</keyword>
<organism evidence="8 9">
    <name type="scientific">Kuraishia capsulata CBS 1993</name>
    <dbReference type="NCBI Taxonomy" id="1382522"/>
    <lineage>
        <taxon>Eukaryota</taxon>
        <taxon>Fungi</taxon>
        <taxon>Dikarya</taxon>
        <taxon>Ascomycota</taxon>
        <taxon>Saccharomycotina</taxon>
        <taxon>Pichiomycetes</taxon>
        <taxon>Pichiales</taxon>
        <taxon>Pichiaceae</taxon>
        <taxon>Kuraishia</taxon>
    </lineage>
</organism>
<dbReference type="GO" id="GO:0048026">
    <property type="term" value="P:positive regulation of mRNA splicing, via spliceosome"/>
    <property type="evidence" value="ECO:0007669"/>
    <property type="project" value="TreeGrafter"/>
</dbReference>
<dbReference type="OrthoDB" id="10259687at2759"/>
<dbReference type="InterPro" id="IPR052084">
    <property type="entry name" value="SF3B4_spliceosome_assoc"/>
</dbReference>
<dbReference type="GO" id="GO:0005686">
    <property type="term" value="C:U2 snRNP"/>
    <property type="evidence" value="ECO:0007669"/>
    <property type="project" value="EnsemblFungi"/>
</dbReference>
<dbReference type="RefSeq" id="XP_022461927.1">
    <property type="nucleotide sequence ID" value="XM_022604152.1"/>
</dbReference>
<evidence type="ECO:0000256" key="3">
    <source>
        <dbReference type="ARBA" id="ARBA00022737"/>
    </source>
</evidence>
<dbReference type="InterPro" id="IPR000504">
    <property type="entry name" value="RRM_dom"/>
</dbReference>
<dbReference type="PROSITE" id="PS50102">
    <property type="entry name" value="RRM"/>
    <property type="match status" value="2"/>
</dbReference>
<dbReference type="GO" id="GO:0003723">
    <property type="term" value="F:RNA binding"/>
    <property type="evidence" value="ECO:0007669"/>
    <property type="project" value="UniProtKB-UniRule"/>
</dbReference>
<evidence type="ECO:0000256" key="4">
    <source>
        <dbReference type="ARBA" id="ARBA00022884"/>
    </source>
</evidence>
<dbReference type="FunFam" id="3.30.70.330:FF:000505">
    <property type="entry name" value="Splicing factor 3B subunit 4"/>
    <property type="match status" value="1"/>
</dbReference>
<dbReference type="InterPro" id="IPR012677">
    <property type="entry name" value="Nucleotide-bd_a/b_plait_sf"/>
</dbReference>
<reference evidence="8" key="1">
    <citation type="submission" date="2013-12" db="EMBL/GenBank/DDBJ databases">
        <authorList>
            <person name="Genoscope - CEA"/>
        </authorList>
    </citation>
    <scope>NUCLEOTIDE SEQUENCE</scope>
    <source>
        <strain evidence="8">CBS 1993</strain>
    </source>
</reference>
<dbReference type="PANTHER" id="PTHR48030:SF3">
    <property type="entry name" value="SPLICING FACTOR 3B SUBUNIT 4"/>
    <property type="match status" value="1"/>
</dbReference>
<sequence length="209" mass="23736">MSVAPKEDRVNELTIFVRNLDPQVTERILYELMLQVAPVVRVKIPKDRVMQTSQGFGFVQFKTVQDAEYAERLFNNLMLFGRPIRIKRNSEPQATSKKVDVGAVLFVKNLDPLTDSETLMNTFKVFGDIISPPKIVRDEEGVSKGYGFITFSDFAASDRAKEEMDGQFFMNKELKIDYAFKTGSRTERHGDDAERLLARNGVENGAQSQ</sequence>
<dbReference type="GO" id="GO:0071011">
    <property type="term" value="C:precatalytic spliceosome"/>
    <property type="evidence" value="ECO:0007669"/>
    <property type="project" value="TreeGrafter"/>
</dbReference>
<dbReference type="HOGENOM" id="CLU_012062_21_2_1"/>
<dbReference type="Gene3D" id="3.30.70.330">
    <property type="match status" value="2"/>
</dbReference>
<dbReference type="GO" id="GO:0071004">
    <property type="term" value="C:U2-type prespliceosome"/>
    <property type="evidence" value="ECO:0007669"/>
    <property type="project" value="EnsemblFungi"/>
</dbReference>
<proteinExistence type="inferred from homology"/>
<dbReference type="PANTHER" id="PTHR48030">
    <property type="entry name" value="SPLICING FACTOR 3B SUBUNIT 4"/>
    <property type="match status" value="1"/>
</dbReference>
<evidence type="ECO:0000256" key="5">
    <source>
        <dbReference type="ARBA" id="ARBA00023242"/>
    </source>
</evidence>
<dbReference type="STRING" id="1382522.W6MSZ6"/>